<dbReference type="InterPro" id="IPR017907">
    <property type="entry name" value="Znf_RING_CS"/>
</dbReference>
<dbReference type="PANTHER" id="PTHR44080">
    <property type="entry name" value="E3 UBIQUITIN-PROTEIN LIGASE COP1"/>
    <property type="match status" value="1"/>
</dbReference>
<keyword evidence="1" id="KW-0479">Metal-binding</keyword>
<dbReference type="InterPro" id="IPR042755">
    <property type="entry name" value="COP1"/>
</dbReference>
<comment type="caution">
    <text evidence="7">The sequence shown here is derived from an EMBL/GenBank/DDBJ whole genome shotgun (WGS) entry which is preliminary data.</text>
</comment>
<gene>
    <name evidence="7" type="ORF">BSTOLATCC_MIC13035</name>
</gene>
<evidence type="ECO:0000259" key="5">
    <source>
        <dbReference type="PROSITE" id="PS50089"/>
    </source>
</evidence>
<dbReference type="Gene3D" id="3.30.40.10">
    <property type="entry name" value="Zinc/RING finger domain, C3HC4 (zinc finger)"/>
    <property type="match status" value="1"/>
</dbReference>
<evidence type="ECO:0000313" key="8">
    <source>
        <dbReference type="Proteomes" id="UP001162131"/>
    </source>
</evidence>
<dbReference type="GO" id="GO:0061630">
    <property type="term" value="F:ubiquitin protein ligase activity"/>
    <property type="evidence" value="ECO:0007669"/>
    <property type="project" value="InterPro"/>
</dbReference>
<proteinExistence type="predicted"/>
<name>A0AAU9INC2_9CILI</name>
<evidence type="ECO:0000256" key="1">
    <source>
        <dbReference type="ARBA" id="ARBA00022723"/>
    </source>
</evidence>
<organism evidence="7 8">
    <name type="scientific">Blepharisma stoltei</name>
    <dbReference type="NCBI Taxonomy" id="1481888"/>
    <lineage>
        <taxon>Eukaryota</taxon>
        <taxon>Sar</taxon>
        <taxon>Alveolata</taxon>
        <taxon>Ciliophora</taxon>
        <taxon>Postciliodesmatophora</taxon>
        <taxon>Heterotrichea</taxon>
        <taxon>Heterotrichida</taxon>
        <taxon>Blepharismidae</taxon>
        <taxon>Blepharisma</taxon>
    </lineage>
</organism>
<evidence type="ECO:0000256" key="4">
    <source>
        <dbReference type="PROSITE-ProRule" id="PRU00452"/>
    </source>
</evidence>
<dbReference type="GO" id="GO:0043161">
    <property type="term" value="P:proteasome-mediated ubiquitin-dependent protein catabolic process"/>
    <property type="evidence" value="ECO:0007669"/>
    <property type="project" value="TreeGrafter"/>
</dbReference>
<dbReference type="PROSITE" id="PS00518">
    <property type="entry name" value="ZF_RING_1"/>
    <property type="match status" value="1"/>
</dbReference>
<feature type="domain" description="SP-RING-type" evidence="6">
    <location>
        <begin position="51"/>
        <end position="135"/>
    </location>
</feature>
<evidence type="ECO:0000313" key="7">
    <source>
        <dbReference type="EMBL" id="CAG9315261.1"/>
    </source>
</evidence>
<evidence type="ECO:0000259" key="6">
    <source>
        <dbReference type="PROSITE" id="PS51044"/>
    </source>
</evidence>
<evidence type="ECO:0000256" key="2">
    <source>
        <dbReference type="ARBA" id="ARBA00022771"/>
    </source>
</evidence>
<dbReference type="InterPro" id="IPR004181">
    <property type="entry name" value="Znf_MIZ"/>
</dbReference>
<dbReference type="Proteomes" id="UP001162131">
    <property type="component" value="Unassembled WGS sequence"/>
</dbReference>
<dbReference type="InterPro" id="IPR001841">
    <property type="entry name" value="Znf_RING"/>
</dbReference>
<keyword evidence="3" id="KW-0862">Zinc</keyword>
<keyword evidence="8" id="KW-1185">Reference proteome</keyword>
<dbReference type="PANTHER" id="PTHR44080:SF1">
    <property type="entry name" value="E3 UBIQUITIN-PROTEIN LIGASE COP1"/>
    <property type="match status" value="1"/>
</dbReference>
<sequence length="143" mass="16386">MVIYNSIRICIKINMRPQYREKPSPEECEELKKLGLENDDINEAFIPLDLSEEKVPFTCIKKILECPLCGQILRDPLISKLCAHIFCMECILMHLNTSQIKDCPKCHVPLDNESNLDPAYFIESILAKIIQSSENAARGDYDI</sequence>
<dbReference type="GO" id="GO:0008270">
    <property type="term" value="F:zinc ion binding"/>
    <property type="evidence" value="ECO:0007669"/>
    <property type="project" value="UniProtKB-KW"/>
</dbReference>
<dbReference type="InterPro" id="IPR013083">
    <property type="entry name" value="Znf_RING/FYVE/PHD"/>
</dbReference>
<dbReference type="EMBL" id="CAJZBQ010000013">
    <property type="protein sequence ID" value="CAG9315261.1"/>
    <property type="molecule type" value="Genomic_DNA"/>
</dbReference>
<dbReference type="PROSITE" id="PS50089">
    <property type="entry name" value="ZF_RING_2"/>
    <property type="match status" value="1"/>
</dbReference>
<evidence type="ECO:0008006" key="9">
    <source>
        <dbReference type="Google" id="ProtNLM"/>
    </source>
</evidence>
<dbReference type="AlphaFoldDB" id="A0AAU9INC2"/>
<accession>A0AAU9INC2</accession>
<evidence type="ECO:0000256" key="3">
    <source>
        <dbReference type="ARBA" id="ARBA00022833"/>
    </source>
</evidence>
<feature type="domain" description="RING-type" evidence="5">
    <location>
        <begin position="66"/>
        <end position="107"/>
    </location>
</feature>
<keyword evidence="2 4" id="KW-0863">Zinc-finger</keyword>
<dbReference type="PROSITE" id="PS51044">
    <property type="entry name" value="ZF_SP_RING"/>
    <property type="match status" value="1"/>
</dbReference>
<dbReference type="SUPFAM" id="SSF57850">
    <property type="entry name" value="RING/U-box"/>
    <property type="match status" value="1"/>
</dbReference>
<protein>
    <recommendedName>
        <fullName evidence="9">RING-type domain-containing protein</fullName>
    </recommendedName>
</protein>
<dbReference type="Pfam" id="PF13923">
    <property type="entry name" value="zf-C3HC4_2"/>
    <property type="match status" value="1"/>
</dbReference>
<reference evidence="7" key="1">
    <citation type="submission" date="2021-09" db="EMBL/GenBank/DDBJ databases">
        <authorList>
            <consortium name="AG Swart"/>
            <person name="Singh M."/>
            <person name="Singh A."/>
            <person name="Seah K."/>
            <person name="Emmerich C."/>
        </authorList>
    </citation>
    <scope>NUCLEOTIDE SEQUENCE</scope>
    <source>
        <strain evidence="7">ATCC30299</strain>
    </source>
</reference>